<name>A0AAP6BJJ5_9ACTN</name>
<accession>A0AAP6BJJ5</accession>
<evidence type="ECO:0000313" key="2">
    <source>
        <dbReference type="EMBL" id="MDX3024789.1"/>
    </source>
</evidence>
<protein>
    <submittedName>
        <fullName evidence="1">Uncharacterized protein</fullName>
    </submittedName>
</protein>
<proteinExistence type="predicted"/>
<dbReference type="EMBL" id="JARAWC010000048">
    <property type="protein sequence ID" value="MDX2965923.1"/>
    <property type="molecule type" value="Genomic_DNA"/>
</dbReference>
<evidence type="ECO:0000313" key="1">
    <source>
        <dbReference type="EMBL" id="MDX2965923.1"/>
    </source>
</evidence>
<evidence type="ECO:0000313" key="4">
    <source>
        <dbReference type="Proteomes" id="UP001282288"/>
    </source>
</evidence>
<reference evidence="1 3" key="1">
    <citation type="journal article" date="2023" name="Microb. Genom.">
        <title>Mesoterricola silvestris gen. nov., sp. nov., Mesoterricola sediminis sp. nov., Geothrix oryzae sp. nov., Geothrix edaphica sp. nov., Geothrix rubra sp. nov., and Geothrix limicola sp. nov., six novel members of Acidobacteriota isolated from soils.</title>
        <authorList>
            <person name="Weisberg A.J."/>
            <person name="Pearce E."/>
            <person name="Kramer C.G."/>
            <person name="Chang J.H."/>
            <person name="Clarke C.R."/>
        </authorList>
    </citation>
    <scope>NUCLEOTIDE SEQUENCE</scope>
    <source>
        <strain evidence="2 3">NB05-1H</strain>
        <strain evidence="1">NRRL_B-16521</strain>
    </source>
</reference>
<dbReference type="Proteomes" id="UP001282288">
    <property type="component" value="Unassembled WGS sequence"/>
</dbReference>
<sequence length="49" mass="5174">MIYPARGTAALRGEQETVPQPDALTALVGRARARLLVALDAPASTRRTA</sequence>
<dbReference type="AlphaFoldDB" id="A0AAP6BJJ5"/>
<gene>
    <name evidence="1" type="ORF">PV399_40390</name>
    <name evidence="2" type="ORF">PV666_44015</name>
</gene>
<organism evidence="1 4">
    <name type="scientific">Streptomyces acidiscabies</name>
    <dbReference type="NCBI Taxonomy" id="42234"/>
    <lineage>
        <taxon>Bacteria</taxon>
        <taxon>Bacillati</taxon>
        <taxon>Actinomycetota</taxon>
        <taxon>Actinomycetes</taxon>
        <taxon>Kitasatosporales</taxon>
        <taxon>Streptomycetaceae</taxon>
        <taxon>Streptomyces</taxon>
    </lineage>
</organism>
<dbReference type="Proteomes" id="UP001272987">
    <property type="component" value="Unassembled WGS sequence"/>
</dbReference>
<dbReference type="EMBL" id="JARAWP010000038">
    <property type="protein sequence ID" value="MDX3024789.1"/>
    <property type="molecule type" value="Genomic_DNA"/>
</dbReference>
<comment type="caution">
    <text evidence="1">The sequence shown here is derived from an EMBL/GenBank/DDBJ whole genome shotgun (WGS) entry which is preliminary data.</text>
</comment>
<keyword evidence="3" id="KW-1185">Reference proteome</keyword>
<evidence type="ECO:0000313" key="3">
    <source>
        <dbReference type="Proteomes" id="UP001272987"/>
    </source>
</evidence>